<proteinExistence type="predicted"/>
<accession>A0AA91IBK9</accession>
<dbReference type="AlphaFoldDB" id="A0AA91IBK9"/>
<sequence>MFCSFSSVHITLCRISKLDLEVVMELNKHGVDEIVEPLSHAMNSSITIRGNIACFRLRESRVEVRVQQLKIRTAHTYVLPMVRVETLLNYSAVLTDHT</sequence>
<dbReference type="EMBL" id="LVHG01000044">
    <property type="protein sequence ID" value="OAK63613.1"/>
    <property type="molecule type" value="Genomic_DNA"/>
</dbReference>
<comment type="caution">
    <text evidence="1">The sequence shown here is derived from an EMBL/GenBank/DDBJ whole genome shotgun (WGS) entry which is preliminary data.</text>
</comment>
<evidence type="ECO:0000313" key="2">
    <source>
        <dbReference type="Proteomes" id="UP000077852"/>
    </source>
</evidence>
<name>A0AA91IBK9_VARPD</name>
<organism evidence="1 2">
    <name type="scientific">Variovorax paradoxus</name>
    <dbReference type="NCBI Taxonomy" id="34073"/>
    <lineage>
        <taxon>Bacteria</taxon>
        <taxon>Pseudomonadati</taxon>
        <taxon>Pseudomonadota</taxon>
        <taxon>Betaproteobacteria</taxon>
        <taxon>Burkholderiales</taxon>
        <taxon>Comamonadaceae</taxon>
        <taxon>Variovorax</taxon>
    </lineage>
</organism>
<gene>
    <name evidence="1" type="ORF">A3K87_16130</name>
</gene>
<reference evidence="1 2" key="1">
    <citation type="submission" date="2016-03" db="EMBL/GenBank/DDBJ databases">
        <title>Genome sequence of Variovorax paradoxus KB5.</title>
        <authorList>
            <person name="Jeong H."/>
            <person name="Hong C.E."/>
            <person name="Jo S.H."/>
            <person name="Park J.M."/>
        </authorList>
    </citation>
    <scope>NUCLEOTIDE SEQUENCE [LARGE SCALE GENOMIC DNA]</scope>
    <source>
        <strain evidence="1 2">KB5</strain>
    </source>
</reference>
<evidence type="ECO:0000313" key="1">
    <source>
        <dbReference type="EMBL" id="OAK63613.1"/>
    </source>
</evidence>
<dbReference type="Proteomes" id="UP000077852">
    <property type="component" value="Unassembled WGS sequence"/>
</dbReference>
<protein>
    <submittedName>
        <fullName evidence="1">Uncharacterized protein</fullName>
    </submittedName>
</protein>